<feature type="chain" id="PRO_5035304237" description="receptor protein-tyrosine kinase" evidence="14">
    <location>
        <begin position="22"/>
        <end position="896"/>
    </location>
</feature>
<evidence type="ECO:0000256" key="13">
    <source>
        <dbReference type="SAM" id="Phobius"/>
    </source>
</evidence>
<proteinExistence type="predicted"/>
<evidence type="ECO:0000313" key="17">
    <source>
        <dbReference type="Proteomes" id="UP000708208"/>
    </source>
</evidence>
<dbReference type="OrthoDB" id="3256376at2759"/>
<dbReference type="GO" id="GO:0005886">
    <property type="term" value="C:plasma membrane"/>
    <property type="evidence" value="ECO:0007669"/>
    <property type="project" value="TreeGrafter"/>
</dbReference>
<name>A0A8J2NPM4_9HEXA</name>
<dbReference type="GO" id="GO:0051130">
    <property type="term" value="P:positive regulation of cellular component organization"/>
    <property type="evidence" value="ECO:0007669"/>
    <property type="project" value="UniProtKB-ARBA"/>
</dbReference>
<evidence type="ECO:0000256" key="3">
    <source>
        <dbReference type="ARBA" id="ARBA00011902"/>
    </source>
</evidence>
<dbReference type="GO" id="GO:0004714">
    <property type="term" value="F:transmembrane receptor protein tyrosine kinase activity"/>
    <property type="evidence" value="ECO:0007669"/>
    <property type="project" value="UniProtKB-EC"/>
</dbReference>
<dbReference type="PANTHER" id="PTHR24416">
    <property type="entry name" value="TYROSINE-PROTEIN KINASE RECEPTOR"/>
    <property type="match status" value="1"/>
</dbReference>
<accession>A0A8J2NPM4</accession>
<dbReference type="GO" id="GO:0043235">
    <property type="term" value="C:receptor complex"/>
    <property type="evidence" value="ECO:0007669"/>
    <property type="project" value="TreeGrafter"/>
</dbReference>
<evidence type="ECO:0000256" key="11">
    <source>
        <dbReference type="ARBA" id="ARBA00051243"/>
    </source>
</evidence>
<gene>
    <name evidence="16" type="ORF">AFUS01_LOCUS10285</name>
</gene>
<dbReference type="AlphaFoldDB" id="A0A8J2NPM4"/>
<dbReference type="GO" id="GO:0005524">
    <property type="term" value="F:ATP binding"/>
    <property type="evidence" value="ECO:0007669"/>
    <property type="project" value="UniProtKB-UniRule"/>
</dbReference>
<evidence type="ECO:0000256" key="10">
    <source>
        <dbReference type="ARBA" id="ARBA00023137"/>
    </source>
</evidence>
<keyword evidence="13" id="KW-1133">Transmembrane helix</keyword>
<sequence length="896" mass="102779">MVPFRARVTFLFIWSIPLINAMGVLNLTELQPTLELKSYNFFVKDRNITQNETHVRIPKVFNELIFQCNSPIPTKWVFEKDQINDSTIKDLEISKWRFWNESTYLFFSTLKIVFTNPDKMLGIVCENTCPKEVKPCGGMSTHLTHLESSHESPAFFELQYEYGNKTKRTKEVSKVDLRLGRNPHCLYTLHVDMETGKYACTFTNSSGLEAPSILIPCRNPDECDIFYKNNTEKCETVHTFQKDCPWDFCYEMKVIYSPFILACGEVNPNSVARIFVRTLMSISNGDKKIYEYHRKNATFDKMHQLQIEMNMSSGACGCQYGNNTNTIYTKYTREFICTGLRSFFSSGFRWIIKYKNKTEKDLGLGKDYVNETCQLYVSRKTIYFDVSSIVEVFCEAPNWNSLHGINISIRVKVQESVPPCSKEHKHLNSKDNTTYVVVHVPLRNSNENETLSCSRTGIPPAIISWYFDGDKPEGSMHKHYTLTDDPDKSVVILQPGHRYNDVMCLSSNAAGSAKVHFKIMKDTGAGNIMTMILVCAFAGIIVVVVVFIAVWKIRKQRETINLTEEEIEEFHNGKPDAADAFLVPYNMDLEVLPEHFSAGDEILGSGAYGKVVKGHYGVMDAAIKTLKPCCDVTYLKALLSELKIMSFVGRHPNIVNLLGACTQNIRKKEIFIILEFCERGDMVSLLRKNRNIFINYFESESIHAQRTSIVEYQNKSVKKLSTMDLLRWCVEIARGMEFLSNKNVIHGDLAGRNILITECLNAKVSDFGLAKQLFDYSTYVQKVNVPLPLRWMAYESLKDLQFSVQSDIWSYGVVLWEIFSLGETPYPGMEWGFESWKEIFDGMRNDKPCYASDAVYAIMYGCWNLDPQKRPGFKTLWKSILDYSNELQGHFGEYVL</sequence>
<feature type="binding site" evidence="12">
    <location>
        <position position="624"/>
    </location>
    <ligand>
        <name>ATP</name>
        <dbReference type="ChEBI" id="CHEBI:30616"/>
    </ligand>
</feature>
<dbReference type="GO" id="GO:0048468">
    <property type="term" value="P:cell development"/>
    <property type="evidence" value="ECO:0007669"/>
    <property type="project" value="UniProtKB-ARBA"/>
</dbReference>
<comment type="caution">
    <text evidence="16">The sequence shown here is derived from an EMBL/GenBank/DDBJ whole genome shotgun (WGS) entry which is preliminary data.</text>
</comment>
<reference evidence="16" key="1">
    <citation type="submission" date="2021-06" db="EMBL/GenBank/DDBJ databases">
        <authorList>
            <person name="Hodson N. C."/>
            <person name="Mongue J. A."/>
            <person name="Jaron S. K."/>
        </authorList>
    </citation>
    <scope>NUCLEOTIDE SEQUENCE</scope>
</reference>
<keyword evidence="7" id="KW-0418">Kinase</keyword>
<feature type="transmembrane region" description="Helical" evidence="13">
    <location>
        <begin position="528"/>
        <end position="551"/>
    </location>
</feature>
<keyword evidence="5" id="KW-0808">Transferase</keyword>
<feature type="signal peptide" evidence="14">
    <location>
        <begin position="1"/>
        <end position="21"/>
    </location>
</feature>
<keyword evidence="14" id="KW-0732">Signal</keyword>
<evidence type="ECO:0000256" key="1">
    <source>
        <dbReference type="ARBA" id="ARBA00004167"/>
    </source>
</evidence>
<dbReference type="InterPro" id="IPR001824">
    <property type="entry name" value="Tyr_kinase_rcpt_3_CS"/>
</dbReference>
<keyword evidence="6 12" id="KW-0547">Nucleotide-binding</keyword>
<dbReference type="InterPro" id="IPR017441">
    <property type="entry name" value="Protein_kinase_ATP_BS"/>
</dbReference>
<dbReference type="CDD" id="cd00192">
    <property type="entry name" value="PTKc"/>
    <property type="match status" value="1"/>
</dbReference>
<evidence type="ECO:0000256" key="6">
    <source>
        <dbReference type="ARBA" id="ARBA00022741"/>
    </source>
</evidence>
<keyword evidence="13" id="KW-0812">Transmembrane</keyword>
<dbReference type="InterPro" id="IPR001245">
    <property type="entry name" value="Ser-Thr/Tyr_kinase_cat_dom"/>
</dbReference>
<evidence type="ECO:0000256" key="5">
    <source>
        <dbReference type="ARBA" id="ARBA00022679"/>
    </source>
</evidence>
<dbReference type="PANTHER" id="PTHR24416:SF621">
    <property type="entry name" value="TYROSINE KINASE RECEPTOR CAD96CA"/>
    <property type="match status" value="1"/>
</dbReference>
<evidence type="ECO:0000256" key="7">
    <source>
        <dbReference type="ARBA" id="ARBA00022777"/>
    </source>
</evidence>
<evidence type="ECO:0000256" key="12">
    <source>
        <dbReference type="PROSITE-ProRule" id="PRU10141"/>
    </source>
</evidence>
<dbReference type="GO" id="GO:0007169">
    <property type="term" value="P:cell surface receptor protein tyrosine kinase signaling pathway"/>
    <property type="evidence" value="ECO:0007669"/>
    <property type="project" value="InterPro"/>
</dbReference>
<dbReference type="GO" id="GO:0050793">
    <property type="term" value="P:regulation of developmental process"/>
    <property type="evidence" value="ECO:0007669"/>
    <property type="project" value="UniProtKB-ARBA"/>
</dbReference>
<dbReference type="PROSITE" id="PS50011">
    <property type="entry name" value="PROTEIN_KINASE_DOM"/>
    <property type="match status" value="1"/>
</dbReference>
<protein>
    <recommendedName>
        <fullName evidence="3">receptor protein-tyrosine kinase</fullName>
        <ecNumber evidence="3">2.7.10.1</ecNumber>
    </recommendedName>
</protein>
<dbReference type="EC" id="2.7.10.1" evidence="3"/>
<dbReference type="PROSITE" id="PS00109">
    <property type="entry name" value="PROTEIN_KINASE_TYR"/>
    <property type="match status" value="1"/>
</dbReference>
<dbReference type="InterPro" id="IPR050122">
    <property type="entry name" value="RTK"/>
</dbReference>
<evidence type="ECO:0000256" key="4">
    <source>
        <dbReference type="ARBA" id="ARBA00022553"/>
    </source>
</evidence>
<feature type="domain" description="Protein kinase" evidence="15">
    <location>
        <begin position="597"/>
        <end position="884"/>
    </location>
</feature>
<dbReference type="Proteomes" id="UP000708208">
    <property type="component" value="Unassembled WGS sequence"/>
</dbReference>
<comment type="catalytic activity">
    <reaction evidence="11">
        <text>L-tyrosyl-[protein] + ATP = O-phospho-L-tyrosyl-[protein] + ADP + H(+)</text>
        <dbReference type="Rhea" id="RHEA:10596"/>
        <dbReference type="Rhea" id="RHEA-COMP:10136"/>
        <dbReference type="Rhea" id="RHEA-COMP:20101"/>
        <dbReference type="ChEBI" id="CHEBI:15378"/>
        <dbReference type="ChEBI" id="CHEBI:30616"/>
        <dbReference type="ChEBI" id="CHEBI:46858"/>
        <dbReference type="ChEBI" id="CHEBI:61978"/>
        <dbReference type="ChEBI" id="CHEBI:456216"/>
        <dbReference type="EC" id="2.7.10.1"/>
    </reaction>
</comment>
<dbReference type="InterPro" id="IPR000719">
    <property type="entry name" value="Prot_kinase_dom"/>
</dbReference>
<dbReference type="InterPro" id="IPR008266">
    <property type="entry name" value="Tyr_kinase_AS"/>
</dbReference>
<evidence type="ECO:0000256" key="2">
    <source>
        <dbReference type="ARBA" id="ARBA00004308"/>
    </source>
</evidence>
<keyword evidence="9 13" id="KW-0472">Membrane</keyword>
<evidence type="ECO:0000256" key="8">
    <source>
        <dbReference type="ARBA" id="ARBA00022840"/>
    </source>
</evidence>
<dbReference type="GO" id="GO:0030182">
    <property type="term" value="P:neuron differentiation"/>
    <property type="evidence" value="ECO:0007669"/>
    <property type="project" value="UniProtKB-ARBA"/>
</dbReference>
<evidence type="ECO:0000259" key="15">
    <source>
        <dbReference type="PROSITE" id="PS50011"/>
    </source>
</evidence>
<comment type="subcellular location">
    <subcellularLocation>
        <location evidence="2">Endomembrane system</location>
    </subcellularLocation>
    <subcellularLocation>
        <location evidence="1">Membrane</location>
        <topology evidence="1">Single-pass membrane protein</topology>
    </subcellularLocation>
</comment>
<keyword evidence="4" id="KW-0597">Phosphoprotein</keyword>
<evidence type="ECO:0000313" key="16">
    <source>
        <dbReference type="EMBL" id="CAG7721036.1"/>
    </source>
</evidence>
<keyword evidence="17" id="KW-1185">Reference proteome</keyword>
<keyword evidence="10" id="KW-0829">Tyrosine-protein kinase</keyword>
<organism evidence="16 17">
    <name type="scientific">Allacma fusca</name>
    <dbReference type="NCBI Taxonomy" id="39272"/>
    <lineage>
        <taxon>Eukaryota</taxon>
        <taxon>Metazoa</taxon>
        <taxon>Ecdysozoa</taxon>
        <taxon>Arthropoda</taxon>
        <taxon>Hexapoda</taxon>
        <taxon>Collembola</taxon>
        <taxon>Symphypleona</taxon>
        <taxon>Sminthuridae</taxon>
        <taxon>Allacma</taxon>
    </lineage>
</organism>
<evidence type="ECO:0000256" key="14">
    <source>
        <dbReference type="SAM" id="SignalP"/>
    </source>
</evidence>
<evidence type="ECO:0000256" key="9">
    <source>
        <dbReference type="ARBA" id="ARBA00023136"/>
    </source>
</evidence>
<dbReference type="GO" id="GO:0012505">
    <property type="term" value="C:endomembrane system"/>
    <property type="evidence" value="ECO:0007669"/>
    <property type="project" value="UniProtKB-SubCell"/>
</dbReference>
<dbReference type="PROSITE" id="PS00107">
    <property type="entry name" value="PROTEIN_KINASE_ATP"/>
    <property type="match status" value="1"/>
</dbReference>
<dbReference type="PROSITE" id="PS00240">
    <property type="entry name" value="RECEPTOR_TYR_KIN_III"/>
    <property type="match status" value="1"/>
</dbReference>
<dbReference type="Pfam" id="PF07714">
    <property type="entry name" value="PK_Tyr_Ser-Thr"/>
    <property type="match status" value="1"/>
</dbReference>
<keyword evidence="8 12" id="KW-0067">ATP-binding</keyword>
<dbReference type="EMBL" id="CAJVCH010076400">
    <property type="protein sequence ID" value="CAG7721036.1"/>
    <property type="molecule type" value="Genomic_DNA"/>
</dbReference>
<dbReference type="FunFam" id="1.10.510.10:FF:001512">
    <property type="entry name" value="Receptor tyrosine-protein kinase erbB-2"/>
    <property type="match status" value="1"/>
</dbReference>